<organism evidence="5 6">
    <name type="scientific">Rhizorhabdus dicambivorans</name>
    <dbReference type="NCBI Taxonomy" id="1850238"/>
    <lineage>
        <taxon>Bacteria</taxon>
        <taxon>Pseudomonadati</taxon>
        <taxon>Pseudomonadota</taxon>
        <taxon>Alphaproteobacteria</taxon>
        <taxon>Sphingomonadales</taxon>
        <taxon>Sphingomonadaceae</taxon>
        <taxon>Rhizorhabdus</taxon>
    </lineage>
</organism>
<feature type="chain" id="PRO_5012359093" evidence="4">
    <location>
        <begin position="24"/>
        <end position="587"/>
    </location>
</feature>
<dbReference type="PROSITE" id="PS50005">
    <property type="entry name" value="TPR"/>
    <property type="match status" value="1"/>
</dbReference>
<dbReference type="InterPro" id="IPR011990">
    <property type="entry name" value="TPR-like_helical_dom_sf"/>
</dbReference>
<evidence type="ECO:0000256" key="4">
    <source>
        <dbReference type="SAM" id="SignalP"/>
    </source>
</evidence>
<dbReference type="PANTHER" id="PTHR44858">
    <property type="entry name" value="TETRATRICOPEPTIDE REPEAT PROTEIN 6"/>
    <property type="match status" value="1"/>
</dbReference>
<dbReference type="InterPro" id="IPR001969">
    <property type="entry name" value="Aspartic_peptidase_AS"/>
</dbReference>
<dbReference type="InterPro" id="IPR034122">
    <property type="entry name" value="Retropepsin-like_bacterial"/>
</dbReference>
<dbReference type="AlphaFoldDB" id="A0A2A4FU51"/>
<keyword evidence="1" id="KW-0677">Repeat</keyword>
<dbReference type="GO" id="GO:0004190">
    <property type="term" value="F:aspartic-type endopeptidase activity"/>
    <property type="evidence" value="ECO:0007669"/>
    <property type="project" value="InterPro"/>
</dbReference>
<dbReference type="SUPFAM" id="SSF48452">
    <property type="entry name" value="TPR-like"/>
    <property type="match status" value="2"/>
</dbReference>
<accession>A0A2A4FU51</accession>
<protein>
    <submittedName>
        <fullName evidence="5">Uncharacterized protein</fullName>
    </submittedName>
</protein>
<evidence type="ECO:0000256" key="2">
    <source>
        <dbReference type="ARBA" id="ARBA00022803"/>
    </source>
</evidence>
<dbReference type="KEGG" id="rdi:CMV14_09245"/>
<dbReference type="GO" id="GO:0006508">
    <property type="term" value="P:proteolysis"/>
    <property type="evidence" value="ECO:0007669"/>
    <property type="project" value="InterPro"/>
</dbReference>
<evidence type="ECO:0000256" key="1">
    <source>
        <dbReference type="ARBA" id="ARBA00022737"/>
    </source>
</evidence>
<dbReference type="PANTHER" id="PTHR44858:SF1">
    <property type="entry name" value="UDP-N-ACETYLGLUCOSAMINE--PEPTIDE N-ACETYLGLUCOSAMINYLTRANSFERASE SPINDLY-RELATED"/>
    <property type="match status" value="1"/>
</dbReference>
<dbReference type="Gene3D" id="1.25.40.10">
    <property type="entry name" value="Tetratricopeptide repeat domain"/>
    <property type="match status" value="2"/>
</dbReference>
<dbReference type="RefSeq" id="WP_066964428.1">
    <property type="nucleotide sequence ID" value="NZ_CP023449.1"/>
</dbReference>
<sequence length="587" mass="62313">MSGWAFLKAAVLLALALPGVAQARCALGQGAELPVTMAGWKPLVRGLVEGRELPFVVDSGALVSMLTANTAEALGLPLVDAPERFRMHGVGGEFAFRLAAVRRFELGGQARQNLDFLVGGSEADAAGWIGQNLLAQGDTEYDLGSGAIRFFRPTGCSAPELAYWSRAPAAVEIEPVDGRKTHIIATVMLNGQPLRAAFDTGAARTVISLEAAARAGFRPGGPGIVPGGTAVGLGQRSLAAWILPSASLRIGDEEIRAPGLRIADIGSIGVDMLIGADFFLAHRLIVANSQRRLYFSYNGGPVFDAPPDILLVRGAEWKRGAAVAELADGESYARRGLAALKRGDAAGALADFDRAVTLNPGEARYYFVRAQARLTRNEALLARQDLDAALIRRPDYAEVRLMRARLAMLDFDVAAARRDLEAASRSVARDADLHLPISAGYAAMEDWAGAIGELDLWIAAHAGDRRLADALNVRCWSRAMLNDGLPQALADCEAALRLAPGAAQLRDSRALVRLRMGDLAGAITDYDAALAAQPGIAWSLLGRGLAKRRSGREAEGKADIASAFARDHSLAEKALRIGLIRSVDDPR</sequence>
<dbReference type="Proteomes" id="UP000218934">
    <property type="component" value="Unassembled WGS sequence"/>
</dbReference>
<dbReference type="InterPro" id="IPR021109">
    <property type="entry name" value="Peptidase_aspartic_dom_sf"/>
</dbReference>
<feature type="signal peptide" evidence="4">
    <location>
        <begin position="1"/>
        <end position="23"/>
    </location>
</feature>
<dbReference type="InterPro" id="IPR050498">
    <property type="entry name" value="Ycf3"/>
</dbReference>
<keyword evidence="4" id="KW-0732">Signal</keyword>
<evidence type="ECO:0000313" key="6">
    <source>
        <dbReference type="Proteomes" id="UP000218934"/>
    </source>
</evidence>
<name>A0A2A4FU51_9SPHN</name>
<dbReference type="EMBL" id="NWUF01000013">
    <property type="protein sequence ID" value="PCE41659.1"/>
    <property type="molecule type" value="Genomic_DNA"/>
</dbReference>
<proteinExistence type="predicted"/>
<dbReference type="Gene3D" id="2.40.70.10">
    <property type="entry name" value="Acid Proteases"/>
    <property type="match status" value="2"/>
</dbReference>
<dbReference type="SMART" id="SM00028">
    <property type="entry name" value="TPR"/>
    <property type="match status" value="3"/>
</dbReference>
<dbReference type="SUPFAM" id="SSF50630">
    <property type="entry name" value="Acid proteases"/>
    <property type="match status" value="2"/>
</dbReference>
<dbReference type="Pfam" id="PF13650">
    <property type="entry name" value="Asp_protease_2"/>
    <property type="match status" value="2"/>
</dbReference>
<gene>
    <name evidence="5" type="ORF">COO09_14170</name>
</gene>
<reference evidence="5 6" key="1">
    <citation type="submission" date="2017-09" db="EMBL/GenBank/DDBJ databases">
        <title>The Catabolism of 3,6-Dichlorosalicylic acid is Initiated by the Cytochrome P450 Monooxygenase DsmABC in Rhizorhabdus dicambivorans Ndbn-20.</title>
        <authorList>
            <person name="Na L."/>
        </authorList>
    </citation>
    <scope>NUCLEOTIDE SEQUENCE [LARGE SCALE GENOMIC DNA]</scope>
    <source>
        <strain evidence="5 6">Ndbn-20m</strain>
    </source>
</reference>
<evidence type="ECO:0000313" key="5">
    <source>
        <dbReference type="EMBL" id="PCE41659.1"/>
    </source>
</evidence>
<evidence type="ECO:0000256" key="3">
    <source>
        <dbReference type="PROSITE-ProRule" id="PRU00339"/>
    </source>
</evidence>
<comment type="caution">
    <text evidence="5">The sequence shown here is derived from an EMBL/GenBank/DDBJ whole genome shotgun (WGS) entry which is preliminary data.</text>
</comment>
<keyword evidence="6" id="KW-1185">Reference proteome</keyword>
<dbReference type="CDD" id="cd05483">
    <property type="entry name" value="retropepsin_like_bacteria"/>
    <property type="match status" value="1"/>
</dbReference>
<dbReference type="OrthoDB" id="9813074at2"/>
<dbReference type="InterPro" id="IPR019734">
    <property type="entry name" value="TPR_rpt"/>
</dbReference>
<dbReference type="PROSITE" id="PS00141">
    <property type="entry name" value="ASP_PROTEASE"/>
    <property type="match status" value="1"/>
</dbReference>
<keyword evidence="2 3" id="KW-0802">TPR repeat</keyword>
<feature type="repeat" description="TPR" evidence="3">
    <location>
        <begin position="329"/>
        <end position="362"/>
    </location>
</feature>